<dbReference type="InterPro" id="IPR010137">
    <property type="entry name" value="Lipid_A_LpxA"/>
</dbReference>
<dbReference type="Pfam" id="PF00132">
    <property type="entry name" value="Hexapep"/>
    <property type="match status" value="2"/>
</dbReference>
<dbReference type="PIRSF" id="PIRSF000456">
    <property type="entry name" value="UDP-GlcNAc_acltr"/>
    <property type="match status" value="1"/>
</dbReference>
<sequence length="258" mass="28284">MIHQSAIIHPTAVIGDNVEVGPFSIIEENSKIGSGCRIGSHVIIGANTVLGENNYISHGAIIGSDPQDKSYQGEESYLIIGDNNTVREYVTICKGTSKGDCFTRVGNNNFIMNYAHIAHDVLMGDHNVIVNNVQIGGHVIVEDYITFGCGSGVHQSCNIGRFAMIGAGSKVSQDIVPYSLADGPRSYIHGINIIGLRRNGFSNEEISTIKKINTILFRQKRTLDQSIEEINNLPPSEFKEHTLNFLNKSTRGIVRMKR</sequence>
<keyword evidence="5 7" id="KW-0012">Acyltransferase</keyword>
<reference evidence="7 8" key="1">
    <citation type="submission" date="2018-04" db="EMBL/GenBank/DDBJ databases">
        <title>Paenibacillus taichungensis Genome sequencing and assembly.</title>
        <authorList>
            <person name="Xu J."/>
            <person name="Rensing C."/>
            <person name="Mazhar H.S."/>
        </authorList>
    </citation>
    <scope>NUCLEOTIDE SEQUENCE [LARGE SCALE GENOMIC DNA]</scope>
    <source>
        <strain evidence="7 8">NC1</strain>
    </source>
</reference>
<name>A0A329QNE5_9BACL</name>
<dbReference type="InterPro" id="IPR029098">
    <property type="entry name" value="Acetyltransf_C"/>
</dbReference>
<dbReference type="Proteomes" id="UP000250642">
    <property type="component" value="Unassembled WGS sequence"/>
</dbReference>
<evidence type="ECO:0000256" key="2">
    <source>
        <dbReference type="ARBA" id="ARBA00022556"/>
    </source>
</evidence>
<protein>
    <submittedName>
        <fullName evidence="7">Acyl-[acyl-carrier-protein]--UDP-N-acetylglucosamine O-acyltransferase</fullName>
    </submittedName>
</protein>
<dbReference type="CDD" id="cd03351">
    <property type="entry name" value="LbH_UDP-GlcNAc_AT"/>
    <property type="match status" value="1"/>
</dbReference>
<dbReference type="GO" id="GO:0009245">
    <property type="term" value="P:lipid A biosynthetic process"/>
    <property type="evidence" value="ECO:0007669"/>
    <property type="project" value="UniProtKB-KW"/>
</dbReference>
<dbReference type="GO" id="GO:0016020">
    <property type="term" value="C:membrane"/>
    <property type="evidence" value="ECO:0007669"/>
    <property type="project" value="GOC"/>
</dbReference>
<dbReference type="EMBL" id="QEVW01000010">
    <property type="protein sequence ID" value="RAW13884.1"/>
    <property type="molecule type" value="Genomic_DNA"/>
</dbReference>
<dbReference type="InterPro" id="IPR037157">
    <property type="entry name" value="Acetyltransf_C_sf"/>
</dbReference>
<keyword evidence="1" id="KW-0444">Lipid biosynthesis</keyword>
<dbReference type="Gene3D" id="2.160.10.10">
    <property type="entry name" value="Hexapeptide repeat proteins"/>
    <property type="match status" value="1"/>
</dbReference>
<evidence type="ECO:0000259" key="6">
    <source>
        <dbReference type="Pfam" id="PF13720"/>
    </source>
</evidence>
<evidence type="ECO:0000256" key="3">
    <source>
        <dbReference type="ARBA" id="ARBA00022679"/>
    </source>
</evidence>
<evidence type="ECO:0000256" key="5">
    <source>
        <dbReference type="ARBA" id="ARBA00023315"/>
    </source>
</evidence>
<dbReference type="InterPro" id="IPR001451">
    <property type="entry name" value="Hexapep"/>
</dbReference>
<dbReference type="AlphaFoldDB" id="A0A329QNE5"/>
<keyword evidence="3 7" id="KW-0808">Transferase</keyword>
<dbReference type="PANTHER" id="PTHR43480:SF1">
    <property type="entry name" value="ACYL-[ACYL-CARRIER-PROTEIN]--UDP-N-ACETYLGLUCOSAMINE O-ACYLTRANSFERASE, MITOCHONDRIAL-RELATED"/>
    <property type="match status" value="1"/>
</dbReference>
<dbReference type="RefSeq" id="WP_113054095.1">
    <property type="nucleotide sequence ID" value="NZ_CP175536.1"/>
</dbReference>
<gene>
    <name evidence="7" type="ORF">DC345_17170</name>
</gene>
<keyword evidence="4" id="KW-0443">Lipid metabolism</keyword>
<dbReference type="GO" id="GO:0008780">
    <property type="term" value="F:acyl-[acyl-carrier-protein]-UDP-N-acetylglucosamine O-acyltransferase activity"/>
    <property type="evidence" value="ECO:0007669"/>
    <property type="project" value="InterPro"/>
</dbReference>
<evidence type="ECO:0000313" key="8">
    <source>
        <dbReference type="Proteomes" id="UP000250642"/>
    </source>
</evidence>
<proteinExistence type="predicted"/>
<dbReference type="NCBIfam" id="TIGR01852">
    <property type="entry name" value="lipid_A_lpxA"/>
    <property type="match status" value="1"/>
</dbReference>
<accession>A0A329QNE5</accession>
<dbReference type="Gene3D" id="1.20.1180.10">
    <property type="entry name" value="Udp N-acetylglucosamine O-acyltransferase, C-terminal domain"/>
    <property type="match status" value="1"/>
</dbReference>
<dbReference type="InterPro" id="IPR011004">
    <property type="entry name" value="Trimer_LpxA-like_sf"/>
</dbReference>
<comment type="caution">
    <text evidence="7">The sequence shown here is derived from an EMBL/GenBank/DDBJ whole genome shotgun (WGS) entry which is preliminary data.</text>
</comment>
<organism evidence="7 8">
    <name type="scientific">Paenibacillus taichungensis</name>
    <dbReference type="NCBI Taxonomy" id="484184"/>
    <lineage>
        <taxon>Bacteria</taxon>
        <taxon>Bacillati</taxon>
        <taxon>Bacillota</taxon>
        <taxon>Bacilli</taxon>
        <taxon>Bacillales</taxon>
        <taxon>Paenibacillaceae</taxon>
        <taxon>Paenibacillus</taxon>
    </lineage>
</organism>
<feature type="domain" description="UDP N-acetylglucosamine O-acyltransferase C-terminal" evidence="6">
    <location>
        <begin position="174"/>
        <end position="254"/>
    </location>
</feature>
<evidence type="ECO:0000256" key="1">
    <source>
        <dbReference type="ARBA" id="ARBA00022516"/>
    </source>
</evidence>
<dbReference type="SUPFAM" id="SSF51161">
    <property type="entry name" value="Trimeric LpxA-like enzymes"/>
    <property type="match status" value="1"/>
</dbReference>
<evidence type="ECO:0000313" key="7">
    <source>
        <dbReference type="EMBL" id="RAW13884.1"/>
    </source>
</evidence>
<evidence type="ECO:0000256" key="4">
    <source>
        <dbReference type="ARBA" id="ARBA00023098"/>
    </source>
</evidence>
<keyword evidence="2" id="KW-0441">Lipid A biosynthesis</keyword>
<dbReference type="Pfam" id="PF13720">
    <property type="entry name" value="Acetyltransf_11"/>
    <property type="match status" value="1"/>
</dbReference>
<dbReference type="PANTHER" id="PTHR43480">
    <property type="entry name" value="ACYL-[ACYL-CARRIER-PROTEIN]--UDP-N-ACETYLGLUCOSAMINE O-ACYLTRANSFERASE"/>
    <property type="match status" value="1"/>
</dbReference>
<dbReference type="NCBIfam" id="NF003657">
    <property type="entry name" value="PRK05289.1"/>
    <property type="match status" value="1"/>
</dbReference>